<comment type="caution">
    <text evidence="2">The sequence shown here is derived from an EMBL/GenBank/DDBJ whole genome shotgun (WGS) entry which is preliminary data.</text>
</comment>
<evidence type="ECO:0000313" key="3">
    <source>
        <dbReference type="Proteomes" id="UP000234275"/>
    </source>
</evidence>
<organism evidence="2 3">
    <name type="scientific">Aspergillus steynii IBT 23096</name>
    <dbReference type="NCBI Taxonomy" id="1392250"/>
    <lineage>
        <taxon>Eukaryota</taxon>
        <taxon>Fungi</taxon>
        <taxon>Dikarya</taxon>
        <taxon>Ascomycota</taxon>
        <taxon>Pezizomycotina</taxon>
        <taxon>Eurotiomycetes</taxon>
        <taxon>Eurotiomycetidae</taxon>
        <taxon>Eurotiales</taxon>
        <taxon>Aspergillaceae</taxon>
        <taxon>Aspergillus</taxon>
        <taxon>Aspergillus subgen. Circumdati</taxon>
    </lineage>
</organism>
<reference evidence="2 3" key="1">
    <citation type="submission" date="2016-12" db="EMBL/GenBank/DDBJ databases">
        <title>The genomes of Aspergillus section Nigri reveals drivers in fungal speciation.</title>
        <authorList>
            <consortium name="DOE Joint Genome Institute"/>
            <person name="Vesth T.C."/>
            <person name="Nybo J."/>
            <person name="Theobald S."/>
            <person name="Brandl J."/>
            <person name="Frisvad J.C."/>
            <person name="Nielsen K.F."/>
            <person name="Lyhne E.K."/>
            <person name="Kogle M.E."/>
            <person name="Kuo A."/>
            <person name="Riley R."/>
            <person name="Clum A."/>
            <person name="Nolan M."/>
            <person name="Lipzen A."/>
            <person name="Salamov A."/>
            <person name="Henrissat B."/>
            <person name="Wiebenga A."/>
            <person name="De Vries R.P."/>
            <person name="Grigoriev I.V."/>
            <person name="Mortensen U.H."/>
            <person name="Andersen M.R."/>
            <person name="Baker S.E."/>
        </authorList>
    </citation>
    <scope>NUCLEOTIDE SEQUENCE [LARGE SCALE GENOMIC DNA]</scope>
    <source>
        <strain evidence="2 3">IBT 23096</strain>
    </source>
</reference>
<dbReference type="RefSeq" id="XP_024703661.1">
    <property type="nucleotide sequence ID" value="XM_024849493.1"/>
</dbReference>
<feature type="compositionally biased region" description="Polar residues" evidence="1">
    <location>
        <begin position="49"/>
        <end position="58"/>
    </location>
</feature>
<feature type="region of interest" description="Disordered" evidence="1">
    <location>
        <begin position="49"/>
        <end position="76"/>
    </location>
</feature>
<evidence type="ECO:0000313" key="2">
    <source>
        <dbReference type="EMBL" id="PLB48359.1"/>
    </source>
</evidence>
<keyword evidence="3" id="KW-1185">Reference proteome</keyword>
<feature type="region of interest" description="Disordered" evidence="1">
    <location>
        <begin position="1"/>
        <end position="34"/>
    </location>
</feature>
<dbReference type="AlphaFoldDB" id="A0A2I2G658"/>
<dbReference type="GeneID" id="36557192"/>
<name>A0A2I2G658_9EURO</name>
<dbReference type="OrthoDB" id="10473678at2759"/>
<protein>
    <submittedName>
        <fullName evidence="2">Uncharacterized protein</fullName>
    </submittedName>
</protein>
<dbReference type="Proteomes" id="UP000234275">
    <property type="component" value="Unassembled WGS sequence"/>
</dbReference>
<dbReference type="EMBL" id="MSFO01000005">
    <property type="protein sequence ID" value="PLB48359.1"/>
    <property type="molecule type" value="Genomic_DNA"/>
</dbReference>
<dbReference type="VEuPathDB" id="FungiDB:P170DRAFT_438021"/>
<evidence type="ECO:0000256" key="1">
    <source>
        <dbReference type="SAM" id="MobiDB-lite"/>
    </source>
</evidence>
<gene>
    <name evidence="2" type="ORF">P170DRAFT_438021</name>
</gene>
<accession>A0A2I2G658</accession>
<proteinExistence type="predicted"/>
<feature type="compositionally biased region" description="Basic and acidic residues" evidence="1">
    <location>
        <begin position="21"/>
        <end position="34"/>
    </location>
</feature>
<feature type="compositionally biased region" description="Basic and acidic residues" evidence="1">
    <location>
        <begin position="59"/>
        <end position="76"/>
    </location>
</feature>
<sequence length="76" mass="8588">MSFDLQNDDPANREATLQTLERADSKPKTIKPEDRAALNEALTDQATMTLLSSAGRSSQQERERKRAEREARTRAN</sequence>